<dbReference type="Pfam" id="PF00582">
    <property type="entry name" value="Usp"/>
    <property type="match status" value="1"/>
</dbReference>
<feature type="domain" description="UspA" evidence="2">
    <location>
        <begin position="1"/>
        <end position="134"/>
    </location>
</feature>
<dbReference type="InterPro" id="IPR014729">
    <property type="entry name" value="Rossmann-like_a/b/a_fold"/>
</dbReference>
<dbReference type="SUPFAM" id="SSF52402">
    <property type="entry name" value="Adenine nucleotide alpha hydrolases-like"/>
    <property type="match status" value="1"/>
</dbReference>
<evidence type="ECO:0000256" key="1">
    <source>
        <dbReference type="ARBA" id="ARBA00008791"/>
    </source>
</evidence>
<dbReference type="Proteomes" id="UP000770629">
    <property type="component" value="Unassembled WGS sequence"/>
</dbReference>
<sequence>MYRKIIVAIALGGIEKGEQILRKAASLLDEGGEIVALNVVEDVPTYVAIELPANMVEDAMKDSRERLGALVAATGITAAVEIRNGPPAKAIITAAESHNADLIIVASHVPDFSNYFIGATADRVVRHAKCSVLVDRQKL</sequence>
<dbReference type="PANTHER" id="PTHR46268">
    <property type="entry name" value="STRESS RESPONSE PROTEIN NHAX"/>
    <property type="match status" value="1"/>
</dbReference>
<comment type="similarity">
    <text evidence="1">Belongs to the universal stress protein A family.</text>
</comment>
<dbReference type="PANTHER" id="PTHR46268:SF6">
    <property type="entry name" value="UNIVERSAL STRESS PROTEIN UP12"/>
    <property type="match status" value="1"/>
</dbReference>
<gene>
    <name evidence="4" type="ORF">HJB60_08105</name>
    <name evidence="3" type="ORF">HJB63_08715</name>
</gene>
<dbReference type="CDD" id="cd00293">
    <property type="entry name" value="USP-like"/>
    <property type="match status" value="1"/>
</dbReference>
<dbReference type="RefSeq" id="WP_221108229.1">
    <property type="nucleotide sequence ID" value="NZ_JABDXT010000018.1"/>
</dbReference>
<dbReference type="Gene3D" id="3.40.50.620">
    <property type="entry name" value="HUPs"/>
    <property type="match status" value="1"/>
</dbReference>
<dbReference type="Proteomes" id="UP000749740">
    <property type="component" value="Unassembled WGS sequence"/>
</dbReference>
<evidence type="ECO:0000313" key="5">
    <source>
        <dbReference type="Proteomes" id="UP000749740"/>
    </source>
</evidence>
<dbReference type="InterPro" id="IPR006015">
    <property type="entry name" value="Universal_stress_UspA"/>
</dbReference>
<accession>A0A9Q3QUR4</accession>
<dbReference type="EMBL" id="JABDYC010000002">
    <property type="protein sequence ID" value="MBX5022656.1"/>
    <property type="molecule type" value="Genomic_DNA"/>
</dbReference>
<dbReference type="EMBL" id="JABDYF010000002">
    <property type="protein sequence ID" value="MBX5089132.1"/>
    <property type="molecule type" value="Genomic_DNA"/>
</dbReference>
<evidence type="ECO:0000313" key="4">
    <source>
        <dbReference type="EMBL" id="MBX5089132.1"/>
    </source>
</evidence>
<dbReference type="PRINTS" id="PR01438">
    <property type="entry name" value="UNVRSLSTRESS"/>
</dbReference>
<proteinExistence type="inferred from homology"/>
<evidence type="ECO:0000313" key="6">
    <source>
        <dbReference type="Proteomes" id="UP000770629"/>
    </source>
</evidence>
<comment type="caution">
    <text evidence="3">The sequence shown here is derived from an EMBL/GenBank/DDBJ whole genome shotgun (WGS) entry which is preliminary data.</text>
</comment>
<evidence type="ECO:0000313" key="3">
    <source>
        <dbReference type="EMBL" id="MBX5022656.1"/>
    </source>
</evidence>
<name>A0A9Q3QUR4_9HYPH</name>
<dbReference type="AlphaFoldDB" id="A0A9Q3QUR4"/>
<reference evidence="3 6" key="1">
    <citation type="submission" date="2020-04" db="EMBL/GenBank/DDBJ databases">
        <title>Global-level population genomics: horizontal gene transfer, symbiosis and evolution in Rhizobia.</title>
        <authorList>
            <person name="Gai Y."/>
        </authorList>
    </citation>
    <scope>NUCLEOTIDE SEQUENCE</scope>
    <source>
        <strain evidence="4 6">BLR33</strain>
        <strain evidence="3">BLR57</strain>
    </source>
</reference>
<evidence type="ECO:0000259" key="2">
    <source>
        <dbReference type="Pfam" id="PF00582"/>
    </source>
</evidence>
<protein>
    <submittedName>
        <fullName evidence="3">Universal stress protein</fullName>
    </submittedName>
</protein>
<dbReference type="InterPro" id="IPR006016">
    <property type="entry name" value="UspA"/>
</dbReference>
<keyword evidence="6" id="KW-1185">Reference proteome</keyword>
<organism evidence="3 5">
    <name type="scientific">Rhizobium lentis</name>
    <dbReference type="NCBI Taxonomy" id="1138194"/>
    <lineage>
        <taxon>Bacteria</taxon>
        <taxon>Pseudomonadati</taxon>
        <taxon>Pseudomonadota</taxon>
        <taxon>Alphaproteobacteria</taxon>
        <taxon>Hyphomicrobiales</taxon>
        <taxon>Rhizobiaceae</taxon>
        <taxon>Rhizobium/Agrobacterium group</taxon>
        <taxon>Rhizobium</taxon>
    </lineage>
</organism>